<feature type="region of interest" description="Disordered" evidence="1">
    <location>
        <begin position="191"/>
        <end position="210"/>
    </location>
</feature>
<feature type="compositionally biased region" description="Acidic residues" evidence="1">
    <location>
        <begin position="197"/>
        <end position="210"/>
    </location>
</feature>
<feature type="compositionally biased region" description="Basic residues" evidence="1">
    <location>
        <begin position="237"/>
        <end position="255"/>
    </location>
</feature>
<keyword evidence="2" id="KW-0732">Signal</keyword>
<feature type="compositionally biased region" description="Polar residues" evidence="1">
    <location>
        <begin position="381"/>
        <end position="391"/>
    </location>
</feature>
<evidence type="ECO:0000313" key="4">
    <source>
        <dbReference type="Proteomes" id="UP000295192"/>
    </source>
</evidence>
<dbReference type="OMA" id="MPNYGPA"/>
<keyword evidence="4" id="KW-1185">Reference proteome</keyword>
<feature type="region of interest" description="Disordered" evidence="1">
    <location>
        <begin position="236"/>
        <end position="273"/>
    </location>
</feature>
<accession>A0A484B216</accession>
<feature type="signal peptide" evidence="2">
    <location>
        <begin position="1"/>
        <end position="23"/>
    </location>
</feature>
<feature type="region of interest" description="Disordered" evidence="1">
    <location>
        <begin position="145"/>
        <end position="170"/>
    </location>
</feature>
<dbReference type="Proteomes" id="UP000295192">
    <property type="component" value="Unassembled WGS sequence"/>
</dbReference>
<organism evidence="3 4">
    <name type="scientific">Drosophila navojoa</name>
    <name type="common">Fruit fly</name>
    <dbReference type="NCBI Taxonomy" id="7232"/>
    <lineage>
        <taxon>Eukaryota</taxon>
        <taxon>Metazoa</taxon>
        <taxon>Ecdysozoa</taxon>
        <taxon>Arthropoda</taxon>
        <taxon>Hexapoda</taxon>
        <taxon>Insecta</taxon>
        <taxon>Pterygota</taxon>
        <taxon>Neoptera</taxon>
        <taxon>Endopterygota</taxon>
        <taxon>Diptera</taxon>
        <taxon>Brachycera</taxon>
        <taxon>Muscomorpha</taxon>
        <taxon>Ephydroidea</taxon>
        <taxon>Drosophilidae</taxon>
        <taxon>Drosophila</taxon>
    </lineage>
</organism>
<dbReference type="AlphaFoldDB" id="A0A484B216"/>
<gene>
    <name evidence="3" type="ORF">AWZ03_010821</name>
</gene>
<protein>
    <submittedName>
        <fullName evidence="3">Uncharacterized protein</fullName>
    </submittedName>
</protein>
<dbReference type="OrthoDB" id="7684978at2759"/>
<reference evidence="3 4" key="1">
    <citation type="journal article" date="2019" name="J. Hered.">
        <title>An Improved Genome Assembly for Drosophila navojoa, the Basal Species in the mojavensis Cluster.</title>
        <authorList>
            <person name="Vanderlinde T."/>
            <person name="Dupim E.G."/>
            <person name="Nazario-Yepiz N.O."/>
            <person name="Carvalho A.B."/>
        </authorList>
    </citation>
    <scope>NUCLEOTIDE SEQUENCE [LARGE SCALE GENOMIC DNA]</scope>
    <source>
        <strain evidence="3">Navoj_Jal97</strain>
        <tissue evidence="3">Whole organism</tissue>
    </source>
</reference>
<evidence type="ECO:0000256" key="2">
    <source>
        <dbReference type="SAM" id="SignalP"/>
    </source>
</evidence>
<evidence type="ECO:0000313" key="3">
    <source>
        <dbReference type="EMBL" id="TDG42754.1"/>
    </source>
</evidence>
<feature type="chain" id="PRO_5019756949" evidence="2">
    <location>
        <begin position="24"/>
        <end position="447"/>
    </location>
</feature>
<feature type="compositionally biased region" description="Basic residues" evidence="1">
    <location>
        <begin position="431"/>
        <end position="447"/>
    </location>
</feature>
<name>A0A484B216_DRONA</name>
<evidence type="ECO:0000256" key="1">
    <source>
        <dbReference type="SAM" id="MobiDB-lite"/>
    </source>
</evidence>
<sequence length="447" mass="49555">MSGRISLAILWLIVVRLEGNTAAGNSGERVHIRLHMPDVVRQHTHFHKVYKHFPLPVALPQQLMPVAAPPMAKPHVSLLGYTTTASGSGGMASSVKQLMATADTPMAMSMATLKPKYGPALFDNYSQQQAAAELKATLPPTTPATVKLGSSVSSSSSGSSNSNSGSSMPLQQQQLLQQLLTSIKAAQQQRLQQQMEMEAEPETETELEPELENNELLNDNFMAALQREYLAKFAGRQQKRKKVNHLSKPQGRPRQKPQQLLSNSEEQYDDYQDEVDTRYAEPDEPNEQYLNAAKSWAELGENEDDSAAAFSGQNNALSSVPSVDDFLNEVNGNSYAPYYGSMYSQYGNTGHTGHTDSRYSEYGSTGSMYNDYDNIEPTGGSVWQATPTAAYNSYPRPTKATPIRPRPRQRARPSSTSPGQNSGKMRYVKLTTRKKRKNRIRAKRYRI</sequence>
<proteinExistence type="predicted"/>
<dbReference type="EMBL" id="LSRL02000200">
    <property type="protein sequence ID" value="TDG42754.1"/>
    <property type="molecule type" value="Genomic_DNA"/>
</dbReference>
<feature type="region of interest" description="Disordered" evidence="1">
    <location>
        <begin position="380"/>
        <end position="447"/>
    </location>
</feature>
<comment type="caution">
    <text evidence="3">The sequence shown here is derived from an EMBL/GenBank/DDBJ whole genome shotgun (WGS) entry which is preliminary data.</text>
</comment>